<keyword evidence="2 5" id="KW-0561">Oxygen transport</keyword>
<keyword evidence="1 5" id="KW-0349">Heme</keyword>
<keyword evidence="4" id="KW-0408">Iron</keyword>
<keyword evidence="3" id="KW-0479">Metal-binding</keyword>
<protein>
    <submittedName>
        <fullName evidence="7">Globin family protein</fullName>
    </submittedName>
</protein>
<evidence type="ECO:0000256" key="5">
    <source>
        <dbReference type="RuleBase" id="RU000356"/>
    </source>
</evidence>
<reference evidence="8" key="1">
    <citation type="journal article" date="2019" name="Int. J. Syst. Evol. Microbiol.">
        <title>The Global Catalogue of Microorganisms (GCM) 10K type strain sequencing project: providing services to taxonomists for standard genome sequencing and annotation.</title>
        <authorList>
            <consortium name="The Broad Institute Genomics Platform"/>
            <consortium name="The Broad Institute Genome Sequencing Center for Infectious Disease"/>
            <person name="Wu L."/>
            <person name="Ma J."/>
        </authorList>
    </citation>
    <scope>NUCLEOTIDE SEQUENCE [LARGE SCALE GENOMIC DNA]</scope>
    <source>
        <strain evidence="8">CCUG 58127</strain>
    </source>
</reference>
<evidence type="ECO:0000256" key="1">
    <source>
        <dbReference type="ARBA" id="ARBA00022617"/>
    </source>
</evidence>
<keyword evidence="8" id="KW-1185">Reference proteome</keyword>
<dbReference type="InterPro" id="IPR009050">
    <property type="entry name" value="Globin-like_sf"/>
</dbReference>
<evidence type="ECO:0000256" key="4">
    <source>
        <dbReference type="ARBA" id="ARBA00023004"/>
    </source>
</evidence>
<dbReference type="InterPro" id="IPR000971">
    <property type="entry name" value="Globin"/>
</dbReference>
<dbReference type="CDD" id="cd12131">
    <property type="entry name" value="HGbI-like"/>
    <property type="match status" value="1"/>
</dbReference>
<evidence type="ECO:0000313" key="8">
    <source>
        <dbReference type="Proteomes" id="UP001596298"/>
    </source>
</evidence>
<evidence type="ECO:0000259" key="6">
    <source>
        <dbReference type="PROSITE" id="PS01033"/>
    </source>
</evidence>
<dbReference type="RefSeq" id="WP_382399767.1">
    <property type="nucleotide sequence ID" value="NZ_JBHSWH010000001.1"/>
</dbReference>
<proteinExistence type="inferred from homology"/>
<evidence type="ECO:0000256" key="3">
    <source>
        <dbReference type="ARBA" id="ARBA00022723"/>
    </source>
</evidence>
<feature type="domain" description="Globin" evidence="6">
    <location>
        <begin position="1"/>
        <end position="134"/>
    </location>
</feature>
<dbReference type="PANTHER" id="PTHR43396">
    <property type="entry name" value="FLAVOHEMOPROTEIN"/>
    <property type="match status" value="1"/>
</dbReference>
<evidence type="ECO:0000256" key="2">
    <source>
        <dbReference type="ARBA" id="ARBA00022621"/>
    </source>
</evidence>
<comment type="caution">
    <text evidence="7">The sequence shown here is derived from an EMBL/GenBank/DDBJ whole genome shotgun (WGS) entry which is preliminary data.</text>
</comment>
<dbReference type="PROSITE" id="PS01033">
    <property type="entry name" value="GLOBIN"/>
    <property type="match status" value="1"/>
</dbReference>
<dbReference type="Proteomes" id="UP001596298">
    <property type="component" value="Unassembled WGS sequence"/>
</dbReference>
<keyword evidence="5" id="KW-0813">Transport</keyword>
<gene>
    <name evidence="7" type="ORF">ACFQDH_06945</name>
</gene>
<dbReference type="SUPFAM" id="SSF46458">
    <property type="entry name" value="Globin-like"/>
    <property type="match status" value="1"/>
</dbReference>
<sequence length="139" mass="14764">MDQRQIHLVQSTFAQVAPIADQASSIFYDKLFELDPSLRALFPADITEQRQKLMKTLGFAVNGLSDWTAAAPAVRSLGARHVGYGALPSHYATVGSALISTLDVGLGAAFTPEVREAWVACLGLVSSAMRDAAADELAS</sequence>
<dbReference type="Pfam" id="PF00042">
    <property type="entry name" value="Globin"/>
    <property type="match status" value="1"/>
</dbReference>
<comment type="similarity">
    <text evidence="5">Belongs to the globin family.</text>
</comment>
<dbReference type="EMBL" id="JBHSWH010000001">
    <property type="protein sequence ID" value="MFC6705011.1"/>
    <property type="molecule type" value="Genomic_DNA"/>
</dbReference>
<name>A0ABW2AF28_9MICO</name>
<dbReference type="Gene3D" id="1.10.490.10">
    <property type="entry name" value="Globins"/>
    <property type="match status" value="1"/>
</dbReference>
<evidence type="ECO:0000313" key="7">
    <source>
        <dbReference type="EMBL" id="MFC6705011.1"/>
    </source>
</evidence>
<accession>A0ABW2AF28</accession>
<dbReference type="PANTHER" id="PTHR43396:SF3">
    <property type="entry name" value="FLAVOHEMOPROTEIN"/>
    <property type="match status" value="1"/>
</dbReference>
<dbReference type="InterPro" id="IPR012292">
    <property type="entry name" value="Globin/Proto"/>
</dbReference>
<organism evidence="7 8">
    <name type="scientific">Flexivirga alba</name>
    <dbReference type="NCBI Taxonomy" id="702742"/>
    <lineage>
        <taxon>Bacteria</taxon>
        <taxon>Bacillati</taxon>
        <taxon>Actinomycetota</taxon>
        <taxon>Actinomycetes</taxon>
        <taxon>Micrococcales</taxon>
        <taxon>Dermacoccaceae</taxon>
        <taxon>Flexivirga</taxon>
    </lineage>
</organism>